<feature type="compositionally biased region" description="Basic and acidic residues" evidence="1">
    <location>
        <begin position="259"/>
        <end position="280"/>
    </location>
</feature>
<feature type="compositionally biased region" description="Polar residues" evidence="1">
    <location>
        <begin position="396"/>
        <end position="429"/>
    </location>
</feature>
<keyword evidence="4" id="KW-1185">Reference proteome</keyword>
<feature type="compositionally biased region" description="Basic residues" evidence="1">
    <location>
        <begin position="507"/>
        <end position="517"/>
    </location>
</feature>
<feature type="compositionally biased region" description="Polar residues" evidence="1">
    <location>
        <begin position="1220"/>
        <end position="1232"/>
    </location>
</feature>
<feature type="compositionally biased region" description="Polar residues" evidence="1">
    <location>
        <begin position="946"/>
        <end position="960"/>
    </location>
</feature>
<evidence type="ECO:0000256" key="1">
    <source>
        <dbReference type="SAM" id="MobiDB-lite"/>
    </source>
</evidence>
<feature type="region of interest" description="Disordered" evidence="1">
    <location>
        <begin position="1033"/>
        <end position="1053"/>
    </location>
</feature>
<dbReference type="PANTHER" id="PTHR14662:SF2">
    <property type="entry name" value="PARTNER AND LOCALIZER OF BRCA2"/>
    <property type="match status" value="1"/>
</dbReference>
<feature type="region of interest" description="Disordered" evidence="1">
    <location>
        <begin position="1191"/>
        <end position="1236"/>
    </location>
</feature>
<feature type="region of interest" description="Disordered" evidence="1">
    <location>
        <begin position="1"/>
        <end position="30"/>
    </location>
</feature>
<evidence type="ECO:0000313" key="4">
    <source>
        <dbReference type="Proteomes" id="UP000838412"/>
    </source>
</evidence>
<feature type="region of interest" description="Disordered" evidence="1">
    <location>
        <begin position="1275"/>
        <end position="1310"/>
    </location>
</feature>
<reference evidence="3" key="1">
    <citation type="submission" date="2022-01" db="EMBL/GenBank/DDBJ databases">
        <authorList>
            <person name="Braso-Vives M."/>
        </authorList>
    </citation>
    <scope>NUCLEOTIDE SEQUENCE</scope>
</reference>
<protein>
    <submittedName>
        <fullName evidence="3">PALB2 protein</fullName>
    </submittedName>
</protein>
<dbReference type="GO" id="GO:0003677">
    <property type="term" value="F:DNA binding"/>
    <property type="evidence" value="ECO:0007669"/>
    <property type="project" value="InterPro"/>
</dbReference>
<dbReference type="OrthoDB" id="9936560at2759"/>
<feature type="region of interest" description="Disordered" evidence="1">
    <location>
        <begin position="51"/>
        <end position="114"/>
    </location>
</feature>
<feature type="compositionally biased region" description="Polar residues" evidence="1">
    <location>
        <begin position="442"/>
        <end position="459"/>
    </location>
</feature>
<feature type="compositionally biased region" description="Polar residues" evidence="1">
    <location>
        <begin position="67"/>
        <end position="87"/>
    </location>
</feature>
<dbReference type="InterPro" id="IPR015943">
    <property type="entry name" value="WD40/YVTN_repeat-like_dom_sf"/>
</dbReference>
<dbReference type="Proteomes" id="UP000838412">
    <property type="component" value="Chromosome 9"/>
</dbReference>
<proteinExistence type="predicted"/>
<feature type="compositionally biased region" description="Basic and acidic residues" evidence="1">
    <location>
        <begin position="1695"/>
        <end position="1705"/>
    </location>
</feature>
<evidence type="ECO:0000259" key="2">
    <source>
        <dbReference type="Pfam" id="PF16756"/>
    </source>
</evidence>
<dbReference type="InterPro" id="IPR031920">
    <property type="entry name" value="PALB2_WD40"/>
</dbReference>
<organism evidence="3 4">
    <name type="scientific">Branchiostoma lanceolatum</name>
    <name type="common">Common lancelet</name>
    <name type="synonym">Amphioxus lanceolatum</name>
    <dbReference type="NCBI Taxonomy" id="7740"/>
    <lineage>
        <taxon>Eukaryota</taxon>
        <taxon>Metazoa</taxon>
        <taxon>Chordata</taxon>
        <taxon>Cephalochordata</taxon>
        <taxon>Leptocardii</taxon>
        <taxon>Amphioxiformes</taxon>
        <taxon>Branchiostomatidae</taxon>
        <taxon>Branchiostoma</taxon>
    </lineage>
</organism>
<dbReference type="PANTHER" id="PTHR14662">
    <property type="entry name" value="PARTNER AND LOCALIZER OF BRCA2"/>
    <property type="match status" value="1"/>
</dbReference>
<accession>A0A8K0ABU6</accession>
<name>A0A8K0ABU6_BRALA</name>
<dbReference type="Pfam" id="PF16756">
    <property type="entry name" value="PALB2_WD40"/>
    <property type="match status" value="1"/>
</dbReference>
<feature type="region of interest" description="Disordered" evidence="1">
    <location>
        <begin position="396"/>
        <end position="468"/>
    </location>
</feature>
<dbReference type="GO" id="GO:0000724">
    <property type="term" value="P:double-strand break repair via homologous recombination"/>
    <property type="evidence" value="ECO:0007669"/>
    <property type="project" value="InterPro"/>
</dbReference>
<dbReference type="SUPFAM" id="SSF50965">
    <property type="entry name" value="Galactose oxidase, central domain"/>
    <property type="match status" value="1"/>
</dbReference>
<feature type="region of interest" description="Disordered" evidence="1">
    <location>
        <begin position="1680"/>
        <end position="1716"/>
    </location>
</feature>
<sequence length="1716" mass="186598">MSQNGGKTDVRQLLAHGGDASRLSEAELGKLQQQYEKLRREWSRKRRKLEKLDRAAQAKQHVRQRLQDQSLQTGGTVDTSSSFQQPDCSKDGDHKKVSDCKDDPPPRQELAAVDFQSRKTVSFSLQVVSTAGKLRIQHERFSNNCTTEDSTVQRTVPATSETGSPKVYSHLEGGDVSASLTRQGASTSCNLAIENLLGSDNNNMKGSNLTGDKAAGKVSFTHKQVISALQESSETPGLRETMVCSREYSCEKDVDETSTEQRELNTLHFSDADQRSSPDTRKKKPLFKGLSKQPMQSEKLGHVCETEREVSGHVSGHSVSTRMPNSSVEFVEEISPHKVQDSRGCEGKMPAQQTHGALADSIIVLDSQESETERSDNSHLSRNFLSKEKESTCVNSTVCSGAPQTPETQSASSQNLPASSFCPVSQQKPLGQENRHNKDVSKSTSQSCLGQEEIQTAEDSQVVAPSQGRLDQSTWVDGLMFPAEYYIRTTRGMQRQGQTLEGVARQVRARRPRKQKRKFDTNGQDASEGECRGKQARLKEVGNDGTTSLSQEMLSCCQGDEEVMGSDVPLKVAKDLKTLTEEDNLKSDQEALNKKLESSSEVTKDTADCKGVSTGVRGGSCADDNHLHTGEQVCSTPGENHMSTSEQMCSTSGEQVYLTQGENHLSVDADSQDNVIPDTQYSSAKPSFPLKDAQKCLKLPKDLSSEDVVQDKLHVLRKGRKAASSHNTPVPSSGLRRLVRGKKLTRSCQNSPLQTEGFPGDLREGNLSSQEWAQVVSSVEREVLYRRSRRLADRCSQETQTNASQSTPKQKVLKEVQVVKVSEQNEKILQEFQDSKKDTAVKKTRRIFPALSDRLREKLKNAEVSEFHLPYSDYGTLKVAKAREAPPADFSKNCRSRHSSETGLKDIHVTSKESSVNIKAEETPPSVPRLTETSSNRKQSLDVKPSCSSYVKNTPKNISKTELGREKKQTVFPSLSPMLHKKCTAEVLDFSLVGSDYVKLKLNKVKSSPQPAAATSSFRGISGHGKHRQQVCKAKEHLPVSSTRSENSSEEKGIVLADVESRQQQKTDKISGEDSLAACDVKNDVEDSTALQGHVVTHVQQFLETEVRRNKRQEVNKNKEKGKFVMSGPNTEIEDVSPSVPFSPDLEVSPKKVKVMYGDKMLPDITCKDQLMSESVDVDIIDIKPCTNNAAVTSSEKSDVSNSEPEELQGGATNKGGEGQTDTLNIVSSAGSKDSVPSFRTQKVKLKDSNVAITCVGACGEGSSRRKVVETETLSLTSAQDHHEKASQGTGVEGTGVQGTPVQGGHKKDIKRTGVEGTGVERSPVLCRHEEDMGTGVQGTGEEGVTTRLPEFSACLQLADEAVVSMGMGEATIQGETVVVLAVCQLTQLALWVQRDRDWTPMASWDIHKEEEVCDICLLPREVGVQLVVGGNFPSGHIKLCYTDGVSSSRLDHTWMGGKDEDGCHGDGHRGNAGYHAMTVLPGGIAIATGTCDGGSSVRKLTLSGIDGRVDQQTRLAMPAAQRIGSLQQVGGCKGCLLGTGRNQVLLWNHTTGALLRCVDLPGVSPQPTCLYAAAEQGLLFVIVSNPGEQQSEEACSLLSINPATGCSLSLQKYRLPQGSSLQRCVQGFLGGSGLFVLLDSGEVHMWDVFTLQRGAVLHASSRGPACLTVENNRLCLGTSHGRTSSKLPAQGDHPSNRDRHELGPHRAQSLPMAAA</sequence>
<feature type="compositionally biased region" description="Basic and acidic residues" evidence="1">
    <location>
        <begin position="88"/>
        <end position="106"/>
    </location>
</feature>
<feature type="region of interest" description="Disordered" evidence="1">
    <location>
        <begin position="250"/>
        <end position="298"/>
    </location>
</feature>
<feature type="domain" description="Partner and localiser of BRCA2 WD40" evidence="2">
    <location>
        <begin position="1498"/>
        <end position="1662"/>
    </location>
</feature>
<dbReference type="Gene3D" id="2.130.10.10">
    <property type="entry name" value="YVTN repeat-like/Quinoprotein amine dehydrogenase"/>
    <property type="match status" value="1"/>
</dbReference>
<feature type="region of interest" description="Disordered" evidence="1">
    <location>
        <begin position="505"/>
        <end position="532"/>
    </location>
</feature>
<dbReference type="InterPro" id="IPR042417">
    <property type="entry name" value="PALB2"/>
</dbReference>
<evidence type="ECO:0000313" key="3">
    <source>
        <dbReference type="EMBL" id="CAH1273062.1"/>
    </source>
</evidence>
<gene>
    <name evidence="3" type="primary">PALB2</name>
    <name evidence="3" type="ORF">BLAG_LOCUS24514</name>
</gene>
<dbReference type="GO" id="GO:0005654">
    <property type="term" value="C:nucleoplasm"/>
    <property type="evidence" value="ECO:0007669"/>
    <property type="project" value="TreeGrafter"/>
</dbReference>
<feature type="compositionally biased region" description="Basic and acidic residues" evidence="1">
    <location>
        <begin position="898"/>
        <end position="911"/>
    </location>
</feature>
<feature type="compositionally biased region" description="Polar residues" evidence="1">
    <location>
        <begin position="1191"/>
        <end position="1203"/>
    </location>
</feature>
<dbReference type="InterPro" id="IPR011043">
    <property type="entry name" value="Gal_Oxase/kelch_b-propeller"/>
</dbReference>
<feature type="region of interest" description="Disordered" evidence="1">
    <location>
        <begin position="888"/>
        <end position="967"/>
    </location>
</feature>
<dbReference type="EMBL" id="OV696694">
    <property type="protein sequence ID" value="CAH1273062.1"/>
    <property type="molecule type" value="Genomic_DNA"/>
</dbReference>